<evidence type="ECO:0000313" key="2">
    <source>
        <dbReference type="EMBL" id="KAK1428391.1"/>
    </source>
</evidence>
<sequence length="81" mass="8605">MVGDGIRRRWMRCCRAGFEIWMNRGNLSLSSLQHRNVPSPGNGCGNTGNGGNSCVGSRKVASRHGDGALTPPLTPATSIDH</sequence>
<keyword evidence="3" id="KW-1185">Reference proteome</keyword>
<proteinExistence type="predicted"/>
<gene>
    <name evidence="2" type="ORF">QVD17_17224</name>
</gene>
<dbReference type="Proteomes" id="UP001229421">
    <property type="component" value="Unassembled WGS sequence"/>
</dbReference>
<evidence type="ECO:0000256" key="1">
    <source>
        <dbReference type="SAM" id="MobiDB-lite"/>
    </source>
</evidence>
<protein>
    <submittedName>
        <fullName evidence="2">Uncharacterized protein</fullName>
    </submittedName>
</protein>
<evidence type="ECO:0000313" key="3">
    <source>
        <dbReference type="Proteomes" id="UP001229421"/>
    </source>
</evidence>
<comment type="caution">
    <text evidence="2">The sequence shown here is derived from an EMBL/GenBank/DDBJ whole genome shotgun (WGS) entry which is preliminary data.</text>
</comment>
<dbReference type="AlphaFoldDB" id="A0AAD8KWE8"/>
<reference evidence="2" key="1">
    <citation type="journal article" date="2023" name="bioRxiv">
        <title>Improved chromosome-level genome assembly for marigold (Tagetes erecta).</title>
        <authorList>
            <person name="Jiang F."/>
            <person name="Yuan L."/>
            <person name="Wang S."/>
            <person name="Wang H."/>
            <person name="Xu D."/>
            <person name="Wang A."/>
            <person name="Fan W."/>
        </authorList>
    </citation>
    <scope>NUCLEOTIDE SEQUENCE</scope>
    <source>
        <strain evidence="2">WSJ</strain>
        <tissue evidence="2">Leaf</tissue>
    </source>
</reference>
<dbReference type="EMBL" id="JAUHHV010000004">
    <property type="protein sequence ID" value="KAK1428391.1"/>
    <property type="molecule type" value="Genomic_DNA"/>
</dbReference>
<accession>A0AAD8KWE8</accession>
<organism evidence="2 3">
    <name type="scientific">Tagetes erecta</name>
    <name type="common">African marigold</name>
    <dbReference type="NCBI Taxonomy" id="13708"/>
    <lineage>
        <taxon>Eukaryota</taxon>
        <taxon>Viridiplantae</taxon>
        <taxon>Streptophyta</taxon>
        <taxon>Embryophyta</taxon>
        <taxon>Tracheophyta</taxon>
        <taxon>Spermatophyta</taxon>
        <taxon>Magnoliopsida</taxon>
        <taxon>eudicotyledons</taxon>
        <taxon>Gunneridae</taxon>
        <taxon>Pentapetalae</taxon>
        <taxon>asterids</taxon>
        <taxon>campanulids</taxon>
        <taxon>Asterales</taxon>
        <taxon>Asteraceae</taxon>
        <taxon>Asteroideae</taxon>
        <taxon>Heliantheae alliance</taxon>
        <taxon>Tageteae</taxon>
        <taxon>Tagetes</taxon>
    </lineage>
</organism>
<feature type="region of interest" description="Disordered" evidence="1">
    <location>
        <begin position="55"/>
        <end position="81"/>
    </location>
</feature>
<name>A0AAD8KWE8_TARER</name>